<dbReference type="InterPro" id="IPR004269">
    <property type="entry name" value="Folate_rcpt"/>
</dbReference>
<gene>
    <name evidence="7" type="ORF">NEMVEDRAFT_v1g245241</name>
</gene>
<evidence type="ECO:0000256" key="3">
    <source>
        <dbReference type="ARBA" id="ARBA00023157"/>
    </source>
</evidence>
<protein>
    <submittedName>
        <fullName evidence="7">Uncharacterized protein</fullName>
    </submittedName>
</protein>
<dbReference type="GO" id="GO:0009897">
    <property type="term" value="C:external side of plasma membrane"/>
    <property type="evidence" value="ECO:0000318"/>
    <property type="project" value="GO_Central"/>
</dbReference>
<feature type="domain" description="Nucleolar protein Dnt1-like N-terminal" evidence="6">
    <location>
        <begin position="16"/>
        <end position="83"/>
    </location>
</feature>
<feature type="compositionally biased region" description="Polar residues" evidence="4">
    <location>
        <begin position="132"/>
        <end position="150"/>
    </location>
</feature>
<name>A7SH49_NEMVE</name>
<keyword evidence="2" id="KW-0732">Signal</keyword>
<evidence type="ECO:0000259" key="6">
    <source>
        <dbReference type="Pfam" id="PF10407"/>
    </source>
</evidence>
<dbReference type="Pfam" id="PF03024">
    <property type="entry name" value="Folate_rec"/>
    <property type="match status" value="1"/>
</dbReference>
<feature type="region of interest" description="Disordered" evidence="4">
    <location>
        <begin position="111"/>
        <end position="152"/>
    </location>
</feature>
<comment type="similarity">
    <text evidence="1">Belongs to the folate receptor family.</text>
</comment>
<dbReference type="EMBL" id="DS469657">
    <property type="protein sequence ID" value="EDO36987.1"/>
    <property type="molecule type" value="Genomic_DNA"/>
</dbReference>
<dbReference type="AlphaFoldDB" id="A7SH49"/>
<keyword evidence="3" id="KW-1015">Disulfide bond</keyword>
<proteinExistence type="inferred from homology"/>
<reference evidence="7 8" key="1">
    <citation type="journal article" date="2007" name="Science">
        <title>Sea anemone genome reveals ancestral eumetazoan gene repertoire and genomic organization.</title>
        <authorList>
            <person name="Putnam N.H."/>
            <person name="Srivastava M."/>
            <person name="Hellsten U."/>
            <person name="Dirks B."/>
            <person name="Chapman J."/>
            <person name="Salamov A."/>
            <person name="Terry A."/>
            <person name="Shapiro H."/>
            <person name="Lindquist E."/>
            <person name="Kapitonov V.V."/>
            <person name="Jurka J."/>
            <person name="Genikhovich G."/>
            <person name="Grigoriev I.V."/>
            <person name="Lucas S.M."/>
            <person name="Steele R.E."/>
            <person name="Finnerty J.R."/>
            <person name="Technau U."/>
            <person name="Martindale M.Q."/>
            <person name="Rokhsar D.S."/>
        </authorList>
    </citation>
    <scope>NUCLEOTIDE SEQUENCE [LARGE SCALE GENOMIC DNA]</scope>
    <source>
        <strain evidence="8">CH2 X CH6</strain>
    </source>
</reference>
<dbReference type="InParanoid" id="A7SH49"/>
<dbReference type="HOGENOM" id="CLU_738295_0_0_1"/>
<dbReference type="PANTHER" id="PTHR10517:SF28">
    <property type="entry name" value="COILIN"/>
    <property type="match status" value="1"/>
</dbReference>
<organism evidence="7 8">
    <name type="scientific">Nematostella vectensis</name>
    <name type="common">Starlet sea anemone</name>
    <dbReference type="NCBI Taxonomy" id="45351"/>
    <lineage>
        <taxon>Eukaryota</taxon>
        <taxon>Metazoa</taxon>
        <taxon>Cnidaria</taxon>
        <taxon>Anthozoa</taxon>
        <taxon>Hexacorallia</taxon>
        <taxon>Actiniaria</taxon>
        <taxon>Edwardsiidae</taxon>
        <taxon>Nematostella</taxon>
    </lineage>
</organism>
<sequence length="375" mass="42664">MAYKLRLNVVCPSRDKKFLVIADEDWTVEDVKSCTEVIFSKLYPGEPSLTVSKLQNEFHFDLPLDYCAGDALVDSGLVFAIEDEVPVTPRNIAVSTATQKPENLLNKPKRLKKKHKPRRKKFLAKKKGKSRCMSSDKVTSTTGPTASQAQPDVHQDCNLLPQVVQRISSEDIEVDIESSNIKSIDQWKWPTRRAAVVSLDPGLLEDQTLIDTHYCPYFKNRGPSRQDNLRNCTWYTENSCCHDSEIEFAFAQLTPIPKAGESCVKQLNYLYCYICAPNQNTFFRRSTLTVCEEFCNRIYSACKKAYLKGMMIGDMYSNGREFCEGRRFEVSDKNSKQGCFDFDPDARKSTSGSSRTADRRPLLFVLLLMICRIAS</sequence>
<evidence type="ECO:0000256" key="1">
    <source>
        <dbReference type="ARBA" id="ARBA00007932"/>
    </source>
</evidence>
<feature type="domain" description="Folate receptor-like" evidence="5">
    <location>
        <begin position="215"/>
        <end position="323"/>
    </location>
</feature>
<feature type="compositionally biased region" description="Basic residues" evidence="4">
    <location>
        <begin position="111"/>
        <end position="130"/>
    </location>
</feature>
<dbReference type="Proteomes" id="UP000001593">
    <property type="component" value="Unassembled WGS sequence"/>
</dbReference>
<evidence type="ECO:0000256" key="4">
    <source>
        <dbReference type="SAM" id="MobiDB-lite"/>
    </source>
</evidence>
<dbReference type="InterPro" id="IPR018844">
    <property type="entry name" value="Dnt1-like_N"/>
</dbReference>
<dbReference type="GO" id="GO:0038023">
    <property type="term" value="F:signaling receptor activity"/>
    <property type="evidence" value="ECO:0000318"/>
    <property type="project" value="GO_Central"/>
</dbReference>
<evidence type="ECO:0000256" key="2">
    <source>
        <dbReference type="ARBA" id="ARBA00022729"/>
    </source>
</evidence>
<dbReference type="PANTHER" id="PTHR10517">
    <property type="entry name" value="FOLATE RECEPTOR"/>
    <property type="match status" value="1"/>
</dbReference>
<dbReference type="InterPro" id="IPR018143">
    <property type="entry name" value="Folate_rcpt-like"/>
</dbReference>
<dbReference type="Pfam" id="PF10407">
    <property type="entry name" value="Cytokin_check_N"/>
    <property type="match status" value="1"/>
</dbReference>
<dbReference type="eggNOG" id="ENOG502SR4U">
    <property type="taxonomic scope" value="Eukaryota"/>
</dbReference>
<evidence type="ECO:0000259" key="5">
    <source>
        <dbReference type="Pfam" id="PF03024"/>
    </source>
</evidence>
<keyword evidence="8" id="KW-1185">Reference proteome</keyword>
<evidence type="ECO:0000313" key="8">
    <source>
        <dbReference type="Proteomes" id="UP000001593"/>
    </source>
</evidence>
<evidence type="ECO:0000313" key="7">
    <source>
        <dbReference type="EMBL" id="EDO36987.1"/>
    </source>
</evidence>
<accession>A7SH49</accession>